<reference evidence="4" key="2">
    <citation type="submission" date="2024-03" db="EMBL/GenBank/DDBJ databases">
        <title>The Genome Sequence of Enterococcus sp. DIV0205d.</title>
        <authorList>
            <consortium name="The Broad Institute Genomics Platform"/>
            <consortium name="The Broad Institute Microbial Omics Core"/>
            <consortium name="The Broad Institute Genomic Center for Infectious Diseases"/>
            <person name="Earl A."/>
            <person name="Manson A."/>
            <person name="Gilmore M."/>
            <person name="Schwartman J."/>
            <person name="Shea T."/>
            <person name="Abouelleil A."/>
            <person name="Cao P."/>
            <person name="Chapman S."/>
            <person name="Cusick C."/>
            <person name="Young S."/>
            <person name="Neafsey D."/>
            <person name="Nusbaum C."/>
            <person name="Birren B."/>
        </authorList>
    </citation>
    <scope>NUCLEOTIDE SEQUENCE</scope>
    <source>
        <strain evidence="4">7F3_DIV0205</strain>
    </source>
</reference>
<feature type="modified residue" description="4-aspartylphosphate" evidence="1">
    <location>
        <position position="56"/>
    </location>
</feature>
<dbReference type="Proteomes" id="UP000194948">
    <property type="component" value="Chromosome"/>
</dbReference>
<dbReference type="InterPro" id="IPR001789">
    <property type="entry name" value="Sig_transdc_resp-reg_receiver"/>
</dbReference>
<accession>A0AAQ3W8B4</accession>
<dbReference type="InterPro" id="IPR046947">
    <property type="entry name" value="LytR-like"/>
</dbReference>
<dbReference type="EMBL" id="CP147244">
    <property type="protein sequence ID" value="WYK00585.1"/>
    <property type="molecule type" value="Genomic_DNA"/>
</dbReference>
<dbReference type="PROSITE" id="PS50930">
    <property type="entry name" value="HTH_LYTTR"/>
    <property type="match status" value="1"/>
</dbReference>
<gene>
    <name evidence="4" type="ORF">A5821_001683</name>
</gene>
<dbReference type="AlphaFoldDB" id="A0AAQ3W8B4"/>
<feature type="domain" description="HTH LytTR-type" evidence="3">
    <location>
        <begin position="130"/>
        <end position="228"/>
    </location>
</feature>
<dbReference type="GO" id="GO:0003677">
    <property type="term" value="F:DNA binding"/>
    <property type="evidence" value="ECO:0007669"/>
    <property type="project" value="InterPro"/>
</dbReference>
<keyword evidence="5" id="KW-1185">Reference proteome</keyword>
<dbReference type="PROSITE" id="PS50110">
    <property type="entry name" value="RESPONSE_REGULATORY"/>
    <property type="match status" value="1"/>
</dbReference>
<evidence type="ECO:0008006" key="6">
    <source>
        <dbReference type="Google" id="ProtNLM"/>
    </source>
</evidence>
<evidence type="ECO:0000259" key="2">
    <source>
        <dbReference type="PROSITE" id="PS50110"/>
    </source>
</evidence>
<name>A0AAQ3W8B4_9ENTE</name>
<dbReference type="RefSeq" id="WP_086314110.1">
    <property type="nucleotide sequence ID" value="NZ_CP147244.1"/>
</dbReference>
<evidence type="ECO:0000256" key="1">
    <source>
        <dbReference type="PROSITE-ProRule" id="PRU00169"/>
    </source>
</evidence>
<dbReference type="PANTHER" id="PTHR37299">
    <property type="entry name" value="TRANSCRIPTIONAL REGULATOR-RELATED"/>
    <property type="match status" value="1"/>
</dbReference>
<dbReference type="InterPro" id="IPR011006">
    <property type="entry name" value="CheY-like_superfamily"/>
</dbReference>
<dbReference type="Pfam" id="PF00072">
    <property type="entry name" value="Response_reg"/>
    <property type="match status" value="1"/>
</dbReference>
<proteinExistence type="predicted"/>
<feature type="domain" description="Response regulatory" evidence="2">
    <location>
        <begin position="2"/>
        <end position="119"/>
    </location>
</feature>
<dbReference type="GO" id="GO:0000156">
    <property type="term" value="F:phosphorelay response regulator activity"/>
    <property type="evidence" value="ECO:0007669"/>
    <property type="project" value="InterPro"/>
</dbReference>
<dbReference type="Pfam" id="PF04397">
    <property type="entry name" value="LytTR"/>
    <property type="match status" value="1"/>
</dbReference>
<organism evidence="4 5">
    <name type="scientific">Candidatus Enterococcus palustris</name>
    <dbReference type="NCBI Taxonomy" id="1834189"/>
    <lineage>
        <taxon>Bacteria</taxon>
        <taxon>Bacillati</taxon>
        <taxon>Bacillota</taxon>
        <taxon>Bacilli</taxon>
        <taxon>Lactobacillales</taxon>
        <taxon>Enterococcaceae</taxon>
        <taxon>Enterococcus</taxon>
    </lineage>
</organism>
<sequence>MKIAICEDNQQERKRLKEFILRYSEEKNLLVNIDEYTDGIELIDNYNKLFDIVYLDIEMAMMDGMSAAEKLRKHDENVMIVFVTNYVQYAIRGYSVNASDFLLKPLTYFSFEEHFKKVMYQFEKKKEVFISVKTNNEMKRIDVDQILFVESQGHYLYLNLKADIFTILDTMKNMEKRLSDKGFFRCNNGYIVNLKYVRSVDKNIVDVGGHLLTISRPRKKIFMEALTDYIGDDLL</sequence>
<evidence type="ECO:0000313" key="4">
    <source>
        <dbReference type="EMBL" id="WYK00585.1"/>
    </source>
</evidence>
<dbReference type="PANTHER" id="PTHR37299:SF1">
    <property type="entry name" value="STAGE 0 SPORULATION PROTEIN A HOMOLOG"/>
    <property type="match status" value="1"/>
</dbReference>
<keyword evidence="1" id="KW-0597">Phosphoprotein</keyword>
<evidence type="ECO:0000259" key="3">
    <source>
        <dbReference type="PROSITE" id="PS50930"/>
    </source>
</evidence>
<dbReference type="SMART" id="SM00850">
    <property type="entry name" value="LytTR"/>
    <property type="match status" value="1"/>
</dbReference>
<protein>
    <recommendedName>
        <fullName evidence="6">Stage 0 sporulation protein A homolog</fullName>
    </recommendedName>
</protein>
<dbReference type="InterPro" id="IPR007492">
    <property type="entry name" value="LytTR_DNA-bd_dom"/>
</dbReference>
<reference evidence="4" key="1">
    <citation type="submission" date="2017-05" db="EMBL/GenBank/DDBJ databases">
        <authorList>
            <consortium name="The Broad Institute Genomics Platform"/>
            <consortium name="The Broad Institute Genomic Center for Infectious Diseases"/>
            <person name="Earl A."/>
            <person name="Manson A."/>
            <person name="Schwartman J."/>
            <person name="Gilmore M."/>
            <person name="Abouelleil A."/>
            <person name="Cao P."/>
            <person name="Chapman S."/>
            <person name="Cusick C."/>
            <person name="Shea T."/>
            <person name="Young S."/>
            <person name="Neafsey D."/>
            <person name="Nusbaum C."/>
            <person name="Birren B."/>
        </authorList>
    </citation>
    <scope>NUCLEOTIDE SEQUENCE</scope>
    <source>
        <strain evidence="4">7F3_DIV0205</strain>
    </source>
</reference>
<dbReference type="Gene3D" id="3.40.50.2300">
    <property type="match status" value="1"/>
</dbReference>
<dbReference type="SMART" id="SM00448">
    <property type="entry name" value="REC"/>
    <property type="match status" value="1"/>
</dbReference>
<dbReference type="Gene3D" id="2.40.50.1020">
    <property type="entry name" value="LytTr DNA-binding domain"/>
    <property type="match status" value="1"/>
</dbReference>
<dbReference type="SUPFAM" id="SSF52172">
    <property type="entry name" value="CheY-like"/>
    <property type="match status" value="1"/>
</dbReference>
<evidence type="ECO:0000313" key="5">
    <source>
        <dbReference type="Proteomes" id="UP000194948"/>
    </source>
</evidence>